<dbReference type="PANTHER" id="PTHR23033:SF14">
    <property type="entry name" value="GLYCOPROTEIN-N-ACETYLGALACTOSAMINE 3-BETA-GALACTOSYLTRANSFERASE 1-RELATED"/>
    <property type="match status" value="1"/>
</dbReference>
<evidence type="ECO:0000313" key="9">
    <source>
        <dbReference type="EMBL" id="CAJ1952014.1"/>
    </source>
</evidence>
<comment type="similarity">
    <text evidence="2">Belongs to the glycosyltransferase 31 family. Beta3-Gal-T subfamily.</text>
</comment>
<evidence type="ECO:0000256" key="2">
    <source>
        <dbReference type="ARBA" id="ARBA00006462"/>
    </source>
</evidence>
<evidence type="ECO:0000256" key="1">
    <source>
        <dbReference type="ARBA" id="ARBA00004606"/>
    </source>
</evidence>
<evidence type="ECO:0000256" key="6">
    <source>
        <dbReference type="ARBA" id="ARBA00023136"/>
    </source>
</evidence>
<keyword evidence="3 8" id="KW-0812">Transmembrane</keyword>
<evidence type="ECO:0000256" key="7">
    <source>
        <dbReference type="SAM" id="Coils"/>
    </source>
</evidence>
<reference evidence="9" key="1">
    <citation type="submission" date="2023-08" db="EMBL/GenBank/DDBJ databases">
        <authorList>
            <person name="Audoor S."/>
            <person name="Bilcke G."/>
        </authorList>
    </citation>
    <scope>NUCLEOTIDE SEQUENCE</scope>
</reference>
<dbReference type="InterPro" id="IPR026050">
    <property type="entry name" value="C1GALT1/C1GALT1_chp1"/>
</dbReference>
<proteinExistence type="inferred from homology"/>
<keyword evidence="7" id="KW-0175">Coiled coil</keyword>
<dbReference type="GO" id="GO:0016263">
    <property type="term" value="F:glycoprotein-N-acetylgalactosamine 3-beta-galactosyltransferase activity"/>
    <property type="evidence" value="ECO:0007669"/>
    <property type="project" value="TreeGrafter"/>
</dbReference>
<evidence type="ECO:0000256" key="4">
    <source>
        <dbReference type="ARBA" id="ARBA00022968"/>
    </source>
</evidence>
<comment type="caution">
    <text evidence="9">The sequence shown here is derived from an EMBL/GenBank/DDBJ whole genome shotgun (WGS) entry which is preliminary data.</text>
</comment>
<name>A0AAD2FU04_9STRA</name>
<dbReference type="Proteomes" id="UP001295423">
    <property type="component" value="Unassembled WGS sequence"/>
</dbReference>
<sequence length="455" mass="51866">MRLKVKLKSKKRQASKLSATHCISYLIVMVCQYNMFSIWKQHDGPGFVHRELFGIPQRIKQINYCSSRFNTANLSHPHLGARDKSGRLGCVVNLDFLMERMEELPAIDSSNTSICTPNDASGIEGEGGNLVLKKIRKGLDQMRQENNVAEGKVPQLQATTSANNKTTPRILCMVYTVHTESNPHTSLRAITRTWAKRCDGFFAASNFTDPTIGAIDLPHFGEESYTNMWQKVRTMWSYAYDHYRDKYDYFYICGDDTYVIADNLRAFVQDSRIEELEDGFLDAISSLPQYRARALHTSSLRPRPLIWGDPMIHKRFPVIAGGGGYILNRAAIDFWGTKGMDTFYAESIDSREDIMMSSFFWDNGLSVSETVDVLGGHRFTESAEWIHGFDGYSAPTSPKYMKEFLDMVYNKGIEYASDTHVSFHLKIDIERLQQTGHTVADLIQRYHALLYRLCG</sequence>
<dbReference type="PANTHER" id="PTHR23033">
    <property type="entry name" value="BETA1,3-GALACTOSYLTRANSFERASE"/>
    <property type="match status" value="1"/>
</dbReference>
<evidence type="ECO:0000256" key="8">
    <source>
        <dbReference type="SAM" id="Phobius"/>
    </source>
</evidence>
<protein>
    <recommendedName>
        <fullName evidence="11">Hexosyltransferase</fullName>
    </recommendedName>
</protein>
<dbReference type="Gene3D" id="3.90.550.50">
    <property type="match status" value="1"/>
</dbReference>
<keyword evidence="4" id="KW-0735">Signal-anchor</keyword>
<keyword evidence="6 8" id="KW-0472">Membrane</keyword>
<keyword evidence="10" id="KW-1185">Reference proteome</keyword>
<organism evidence="9 10">
    <name type="scientific">Cylindrotheca closterium</name>
    <dbReference type="NCBI Taxonomy" id="2856"/>
    <lineage>
        <taxon>Eukaryota</taxon>
        <taxon>Sar</taxon>
        <taxon>Stramenopiles</taxon>
        <taxon>Ochrophyta</taxon>
        <taxon>Bacillariophyta</taxon>
        <taxon>Bacillariophyceae</taxon>
        <taxon>Bacillariophycidae</taxon>
        <taxon>Bacillariales</taxon>
        <taxon>Bacillariaceae</taxon>
        <taxon>Cylindrotheca</taxon>
    </lineage>
</organism>
<gene>
    <name evidence="9" type="ORF">CYCCA115_LOCUS13352</name>
</gene>
<dbReference type="EMBL" id="CAKOGP040001792">
    <property type="protein sequence ID" value="CAJ1952014.1"/>
    <property type="molecule type" value="Genomic_DNA"/>
</dbReference>
<dbReference type="GO" id="GO:0016020">
    <property type="term" value="C:membrane"/>
    <property type="evidence" value="ECO:0007669"/>
    <property type="project" value="UniProtKB-SubCell"/>
</dbReference>
<evidence type="ECO:0000256" key="3">
    <source>
        <dbReference type="ARBA" id="ARBA00022692"/>
    </source>
</evidence>
<feature type="coiled-coil region" evidence="7">
    <location>
        <begin position="132"/>
        <end position="159"/>
    </location>
</feature>
<comment type="subcellular location">
    <subcellularLocation>
        <location evidence="1">Membrane</location>
        <topology evidence="1">Single-pass type II membrane protein</topology>
    </subcellularLocation>
</comment>
<feature type="transmembrane region" description="Helical" evidence="8">
    <location>
        <begin position="21"/>
        <end position="39"/>
    </location>
</feature>
<evidence type="ECO:0000313" key="10">
    <source>
        <dbReference type="Proteomes" id="UP001295423"/>
    </source>
</evidence>
<keyword evidence="5 8" id="KW-1133">Transmembrane helix</keyword>
<dbReference type="AlphaFoldDB" id="A0AAD2FU04"/>
<accession>A0AAD2FU04</accession>
<evidence type="ECO:0008006" key="11">
    <source>
        <dbReference type="Google" id="ProtNLM"/>
    </source>
</evidence>
<evidence type="ECO:0000256" key="5">
    <source>
        <dbReference type="ARBA" id="ARBA00022989"/>
    </source>
</evidence>